<gene>
    <name evidence="11" type="ORF">Cvel_12272</name>
</gene>
<dbReference type="InterPro" id="IPR051346">
    <property type="entry name" value="OTU_Deubiquitinase"/>
</dbReference>
<name>A0A0G4I9W3_9ALVE</name>
<protein>
    <recommendedName>
        <fullName evidence="2">ubiquitinyl hydrolase 1</fullName>
        <ecNumber evidence="2">3.4.19.12</ecNumber>
    </recommendedName>
</protein>
<dbReference type="PANTHER" id="PTHR13367">
    <property type="entry name" value="UBIQUITIN THIOESTERASE"/>
    <property type="match status" value="1"/>
</dbReference>
<dbReference type="InterPro" id="IPR022105">
    <property type="entry name" value="DUF3645"/>
</dbReference>
<keyword evidence="7" id="KW-0175">Coiled coil</keyword>
<dbReference type="EC" id="3.4.19.12" evidence="2"/>
<keyword evidence="4" id="KW-0833">Ubl conjugation pathway</keyword>
<dbReference type="VEuPathDB" id="CryptoDB:Cvel_12272"/>
<evidence type="ECO:0000256" key="1">
    <source>
        <dbReference type="ARBA" id="ARBA00000707"/>
    </source>
</evidence>
<comment type="catalytic activity">
    <reaction evidence="1">
        <text>Thiol-dependent hydrolysis of ester, thioester, amide, peptide and isopeptide bonds formed by the C-terminal Gly of ubiquitin (a 76-residue protein attached to proteins as an intracellular targeting signal).</text>
        <dbReference type="EC" id="3.4.19.12"/>
    </reaction>
</comment>
<evidence type="ECO:0000256" key="6">
    <source>
        <dbReference type="ARBA" id="ARBA00022807"/>
    </source>
</evidence>
<organism evidence="11">
    <name type="scientific">Chromera velia CCMP2878</name>
    <dbReference type="NCBI Taxonomy" id="1169474"/>
    <lineage>
        <taxon>Eukaryota</taxon>
        <taxon>Sar</taxon>
        <taxon>Alveolata</taxon>
        <taxon>Colpodellida</taxon>
        <taxon>Chromeraceae</taxon>
        <taxon>Chromera</taxon>
    </lineage>
</organism>
<dbReference type="GO" id="GO:0004843">
    <property type="term" value="F:cysteine-type deubiquitinase activity"/>
    <property type="evidence" value="ECO:0007669"/>
    <property type="project" value="UniProtKB-EC"/>
</dbReference>
<dbReference type="Pfam" id="PF12340">
    <property type="entry name" value="DUF3638"/>
    <property type="match status" value="1"/>
</dbReference>
<reference evidence="11" key="1">
    <citation type="submission" date="2014-11" db="EMBL/GenBank/DDBJ databases">
        <authorList>
            <person name="Otto D Thomas"/>
            <person name="Naeem Raeece"/>
        </authorList>
    </citation>
    <scope>NUCLEOTIDE SEQUENCE</scope>
</reference>
<keyword evidence="6" id="KW-0788">Thiol protease</keyword>
<proteinExistence type="predicted"/>
<evidence type="ECO:0000256" key="8">
    <source>
        <dbReference type="SAM" id="MobiDB-lite"/>
    </source>
</evidence>
<evidence type="ECO:0000256" key="3">
    <source>
        <dbReference type="ARBA" id="ARBA00022670"/>
    </source>
</evidence>
<keyword evidence="5" id="KW-0378">Hydrolase</keyword>
<evidence type="ECO:0000256" key="2">
    <source>
        <dbReference type="ARBA" id="ARBA00012759"/>
    </source>
</evidence>
<evidence type="ECO:0000259" key="10">
    <source>
        <dbReference type="Pfam" id="PF12359"/>
    </source>
</evidence>
<evidence type="ECO:0000259" key="9">
    <source>
        <dbReference type="Pfam" id="PF12340"/>
    </source>
</evidence>
<dbReference type="InterPro" id="IPR022099">
    <property type="entry name" value="DUF3638"/>
</dbReference>
<evidence type="ECO:0000313" key="11">
    <source>
        <dbReference type="EMBL" id="CEM53807.1"/>
    </source>
</evidence>
<keyword evidence="3" id="KW-0645">Protease</keyword>
<feature type="domain" description="DUF3638" evidence="9">
    <location>
        <begin position="2050"/>
        <end position="2279"/>
    </location>
</feature>
<feature type="coiled-coil region" evidence="7">
    <location>
        <begin position="2953"/>
        <end position="2983"/>
    </location>
</feature>
<evidence type="ECO:0000256" key="4">
    <source>
        <dbReference type="ARBA" id="ARBA00022786"/>
    </source>
</evidence>
<sequence>MIPVVDEASSCTHADTLNQCVEWLRFGERASKFPLLSPAFSAFSVFYESYVLWGISDDGEIEDGKIGVWWEKSHGSCVLCEGETGGKVRLCVVGLDCPSFAGAPSPVWDQPERAPKPQVHQCGEVSKGRVAETFRIALKLIETDNEERREKKDKQRHGPHVLAAAVHAAVNVPASWELDTEDPVFFQRLLSLFQRTADEYPATVEAHSPSTLEKYQWPLFCSVLLELLRIFLQSSDGREVTFKETASDEWGDCDGGVLMDGEQREELRNLESSDADTWFLWILLDLDLQVADMLSIKYSECPSDTNLLDDTMGLCQSAARRADALTNGVAVRVALESVKAVRERFTEARKRFWKERCHQASLSPEVLRREAEDLPRQNPAVDSSSLPQKKIENAACVGSLEERRKEARRNMGEHSHGLSLTDADREGRGPLGQVDVAQLLLLLRGTESIVFSWLADVVRDVKSGGNFRGVLVERFGGLVEGLEGLDRLTRVYTETLETLLSSEDADLKAVAHALPLSALRSTESLVHWAAFCIAHAHLERDDRLLGVPFKIPLDRDDLWRLGVGTREAEDAVLAVHWYIGRARERLRSGCAGELSDGLFSLDNPAATLEWVDGFVRTETGAPLREELQKEREREGTRRANFCAELVQKKARLSDLRQHLEFAQKEESEASFAYASSGYLQSARWQWECKRKQTQALQSQVKYTNEDYPKTIFHPLPRGDQDALRVLFFLQMPLPLRIFARLSIAAQQLMLPRPSAPHLSPKDHARAKELVAVWPMRFDWRNYCLTSRDNWLPEAGNGHILLEDPVVEFLSNTPEVPSHRGPKLVDCIHTDRCCEFYPDFPPSGASAQIGWRGGLFENHSWHKGGLFNPFLLRGTTHEPLVDAFHSEPLGGLWDQPPELRQLLTTFTVMNATIRQDRDNIAVARQDAKPSWMESDNWLTVGNLRASSMTQISSLCAALWDGRLPLEIPYVQVLVQHLMWQVGEISEKQGGGEEDSRFMWRHALVSSNAPSRSKHTPLLRDALSKVAGVLREQPRQHLTMLLLCPLAGYLRGLDENTYASLADNLTSTAQRWAEMKAEEVRRGESETGNEEVERQRERRIWEATFLGYAALSRYDGFLSIQSVEDLCVGLAVLHLRVQTGGAEGRLIEVLRHVHGRCLEVVARRMKTILALVRGSGGDRILTAAARKILGSGVVPALVDICWNQVGGNRSCCFEAVFGGRLLSLNLATGCVLLDGHPPSSLPPSVTTHALFLRTFGDAKFEVVRDASGLMRTTSTFEERFYTFLPLENGKQLRISESFFDEQRQEEDTLELLDPNGKWAEQLPRRLRDLCSHWYSHTKNVVVMRGKKYLEREARHLLVLCGSPGLEEWLCVDVPIVDRAGSDKKEVWCRLAHQAEEGRLGRHVVLGGEGDVSRVLEQLESVEEREFIHVKEEPWEGGGGRVLRFELPRVKDLCFRLFPSRAGGEWRLRCASQRGWRLADCQLLPDCLYRFEQYLVLERDEWEVPENNQGVCGAEGAEALEQMGVRTSVFDVDASLEEGRVEERGQEQEQEEEEKEEEEFVWGEANIKSEREKGRDCQATLLLVPEEGLLSCSRSLTGMCLKRPLGSGAERSFHKVEVHPLFRDLRPLDPSGRLQLALLHAATSSLLEEERSSARGMQEAIRLVRACGDNVPLRSAESDKLDQIAAVACRGKCQPTGDGEALRLVVEAVSRRKKETAYLFCADADIESFDGDADESKRLPHLSFGLSREVQKAATRYKVLEEEGRGSPLLNPRTALLPCEEERVFGRQAVARRGAKAASLRCERPRFRGVPQKPDSHFQIARLSRQADAVDRNVREGLFSLVPISQKQKRDSRHAAALPLSNSTPAAATLLGSAMLEEQRLSWEKFQKHSEERTELAGSLENLAKTLWSYWKEVKGTEGRLRKCLLRVLWNAQGGAKEETGFACHLSAQLLQAAGLRGRAGCGDLARCAFDREWVCWLQPFLSSGEVQSVMEGCVRWLQLCSLAGLLLRARVLCLPPGTAETPCGSGGMEERGEGEDSFRVEQIKRALESARREWDPMEYPRWVAFEVDQQISIRPKQSAVACTLLREPDGIVQLNMGEGKTRVILPMLVLELSAKKNNLVRCNFLSQLLGDAWRHFREALQASPVFSLLLMQLPFFRQLRVPARLWQRVAVQLRECRQSAGCLFVAPEHRLSLQLKSIELGSMRGRTRPSGRGAASESDSLAELNAVLRDQLEGEGVIDLIDESDKLLDPQYQLIYACGLQHGLPAGSERWTAAQAVCRVLGRLERFPKVLSVLQREGVSTLAGRGGASEHQSPAAFRRPEIGSFPSFLLAERGSEGFPERSQRDLRRAVLEGILEDPPSDFLWLPDVLRGLWKEDSEKFCAFLTETEATVEEIPPPVSAHLSEFGRRDAVLALRGFLVFDPLWHALSRRPSVDFGLRTAATTGTGCHKTRMAVPYRGADTPALRAEFKNPDSAIAFTQLAYFHDGLTEQQVRETLSVFLRLGQGVREAVFGEWFRPLKDASAEALRGAGLTEEERNSIDEERKVDLTNAVQVRLLHRAFRLNRSFIDFFLSHCVFPKDTRQFPQSIVASAWHLVPRGARGFSGTKDGHLLQPLTVRQLLENGDVELESTDGKMLSLLQRSCEGTGVSKLQFSGSRHGPDAAAHAVLEKVGETECEALIDAGGLMAGMSNQLVAEHLSGMIEKKQQQRGGSMTSVSPIPLRGVLFFSSSTNGWMVRHFENRYVCERHQSDLEDRECFAFFDHERCRGADLKLHPRARAVMTLGLRMRKEDVMQAAMRMRQLEWGQSIVLVAPPNVFSQIENLTQRERGGVSVDMKGAVLQWAFVNSVQAVARGLEEWGSQGGYFATTALMSWAENEGCEQPQGMQGGRVLGEQMDVERWYGERNGETSRAVRALRKLNWLRHRSVTEGREVEKTLCVTIGSRLAKFGREFMVRGAAGEDQVERELEEELEEEVEEEREVERAEGRKVEDWDYSRALTAKATSDLEHNVALQPLRDFVQTAFAETDVHGLPLAHAQLFVTEGFAETVEKQRSETEGLEAYLQQVEHALVLPAATPPQLLLLSCREASGIMKALWSSDQTHGSISSFPNSVVTLSELKRRAVPSSQGRALDAPVAAALLFAGHTNFGFFDVAVSRLVGAPSLLGGLSAATSGVHCSRRRAAKRFAEARGKTADLHRSPLWRILEGLGQSLQGIGPGSA</sequence>
<evidence type="ECO:0000256" key="7">
    <source>
        <dbReference type="SAM" id="Coils"/>
    </source>
</evidence>
<feature type="region of interest" description="Disordered" evidence="8">
    <location>
        <begin position="403"/>
        <end position="424"/>
    </location>
</feature>
<feature type="domain" description="DUF3645" evidence="10">
    <location>
        <begin position="2447"/>
        <end position="2476"/>
    </location>
</feature>
<dbReference type="PANTHER" id="PTHR13367:SF33">
    <property type="entry name" value="P-LOOP CONTAINING NUCLEOSIDE TRIPHOSPHATE HYDROLASE PROTEIN"/>
    <property type="match status" value="1"/>
</dbReference>
<accession>A0A0G4I9W3</accession>
<dbReference type="Pfam" id="PF12359">
    <property type="entry name" value="DUF3645"/>
    <property type="match status" value="1"/>
</dbReference>
<dbReference type="EMBL" id="CDMZ01005727">
    <property type="protein sequence ID" value="CEM53807.1"/>
    <property type="molecule type" value="Genomic_DNA"/>
</dbReference>
<dbReference type="GO" id="GO:0006508">
    <property type="term" value="P:proteolysis"/>
    <property type="evidence" value="ECO:0007669"/>
    <property type="project" value="UniProtKB-KW"/>
</dbReference>
<evidence type="ECO:0000256" key="5">
    <source>
        <dbReference type="ARBA" id="ARBA00022801"/>
    </source>
</evidence>